<gene>
    <name evidence="1" type="ORF">UFOVP447_257</name>
</gene>
<dbReference type="EMBL" id="LR796423">
    <property type="protein sequence ID" value="CAB4143806.1"/>
    <property type="molecule type" value="Genomic_DNA"/>
</dbReference>
<name>A0A6J5MFG4_9CAUD</name>
<organism evidence="1">
    <name type="scientific">uncultured Caudovirales phage</name>
    <dbReference type="NCBI Taxonomy" id="2100421"/>
    <lineage>
        <taxon>Viruses</taxon>
        <taxon>Duplodnaviria</taxon>
        <taxon>Heunggongvirae</taxon>
        <taxon>Uroviricota</taxon>
        <taxon>Caudoviricetes</taxon>
        <taxon>Peduoviridae</taxon>
        <taxon>Maltschvirus</taxon>
        <taxon>Maltschvirus maltsch</taxon>
    </lineage>
</organism>
<accession>A0A6J5MFG4</accession>
<evidence type="ECO:0000313" key="1">
    <source>
        <dbReference type="EMBL" id="CAB4143806.1"/>
    </source>
</evidence>
<reference evidence="1" key="1">
    <citation type="submission" date="2020-04" db="EMBL/GenBank/DDBJ databases">
        <authorList>
            <person name="Chiriac C."/>
            <person name="Salcher M."/>
            <person name="Ghai R."/>
            <person name="Kavagutti S V."/>
        </authorList>
    </citation>
    <scope>NUCLEOTIDE SEQUENCE</scope>
</reference>
<sequence length="99" mass="11353">MTKFAKAQFEYHGGYLHYNTGTERKFVARFKHRGPVTKAKFLSTLIKNYTVEEYFARLGGAYNAQGEAPLEIFRNDGLLVFNYGENGARNYFTLEGKVI</sequence>
<protein>
    <submittedName>
        <fullName evidence="1">Uncharacterized protein</fullName>
    </submittedName>
</protein>
<proteinExistence type="predicted"/>